<accession>E8V0Q4</accession>
<keyword evidence="3" id="KW-1185">Reference proteome</keyword>
<reference evidence="2 3" key="1">
    <citation type="journal article" date="2012" name="Stand. Genomic Sci.">
        <title>Complete genome sequence of Terriglobus saanensis type strain SP1PR4(T), an Acidobacteria from tundra soil.</title>
        <authorList>
            <person name="Rawat S.R."/>
            <person name="Mannisto M.K."/>
            <person name="Starovoytov V."/>
            <person name="Goodwin L."/>
            <person name="Nolan M."/>
            <person name="Hauser L."/>
            <person name="Land M."/>
            <person name="Davenport K.W."/>
            <person name="Woyke T."/>
            <person name="Haggblom M.M."/>
        </authorList>
    </citation>
    <scope>NUCLEOTIDE SEQUENCE</scope>
    <source>
        <strain evidence="3">ATCC BAA-1853 / DSM 23119 / SP1PR4</strain>
    </source>
</reference>
<keyword evidence="1" id="KW-1133">Transmembrane helix</keyword>
<evidence type="ECO:0000313" key="2">
    <source>
        <dbReference type="EMBL" id="ADV81117.1"/>
    </source>
</evidence>
<evidence type="ECO:0000256" key="1">
    <source>
        <dbReference type="SAM" id="Phobius"/>
    </source>
</evidence>
<evidence type="ECO:0000313" key="3">
    <source>
        <dbReference type="Proteomes" id="UP000006844"/>
    </source>
</evidence>
<protein>
    <recommendedName>
        <fullName evidence="4">DUF4199 domain-containing protein</fullName>
    </recommendedName>
</protein>
<dbReference type="eggNOG" id="ENOG502ZTTP">
    <property type="taxonomic scope" value="Bacteria"/>
</dbReference>
<dbReference type="STRING" id="401053.AciPR4_0279"/>
<dbReference type="HOGENOM" id="CLU_1359841_0_0_0"/>
<feature type="transmembrane region" description="Helical" evidence="1">
    <location>
        <begin position="103"/>
        <end position="122"/>
    </location>
</feature>
<dbReference type="AlphaFoldDB" id="E8V0Q4"/>
<evidence type="ECO:0008006" key="4">
    <source>
        <dbReference type="Google" id="ProtNLM"/>
    </source>
</evidence>
<dbReference type="KEGG" id="tsa:AciPR4_0279"/>
<sequence length="201" mass="20699">MAQLRVAEGAAQSGPANEESVVAEAKASGKDLGVDWSFALRCAVAVAVVAGGLQAATTKFPVLNGAETLWVLAAPAVAVTIYRRGRSGTAMRAGLGARVGAMTGILVSAAVVFAIAASGFLLRYKFHSLAADSELTAVLEQAIDHARAQGTVTPPMEALWKQPEFRAWFLILETGMMSLLTVGFSAAAGALAGSALTRKPK</sequence>
<keyword evidence="1" id="KW-0812">Transmembrane</keyword>
<feature type="transmembrane region" description="Helical" evidence="1">
    <location>
        <begin position="38"/>
        <end position="56"/>
    </location>
</feature>
<keyword evidence="1" id="KW-0472">Membrane</keyword>
<dbReference type="Proteomes" id="UP000006844">
    <property type="component" value="Chromosome"/>
</dbReference>
<proteinExistence type="predicted"/>
<dbReference type="EMBL" id="CP002467">
    <property type="protein sequence ID" value="ADV81117.1"/>
    <property type="molecule type" value="Genomic_DNA"/>
</dbReference>
<feature type="transmembrane region" description="Helical" evidence="1">
    <location>
        <begin position="167"/>
        <end position="192"/>
    </location>
</feature>
<dbReference type="RefSeq" id="WP_013566850.1">
    <property type="nucleotide sequence ID" value="NC_014963.1"/>
</dbReference>
<gene>
    <name evidence="2" type="ordered locus">AciPR4_0279</name>
</gene>
<feature type="transmembrane region" description="Helical" evidence="1">
    <location>
        <begin position="62"/>
        <end position="82"/>
    </location>
</feature>
<organism evidence="2 3">
    <name type="scientific">Terriglobus saanensis (strain ATCC BAA-1853 / DSM 23119 / SP1PR4)</name>
    <dbReference type="NCBI Taxonomy" id="401053"/>
    <lineage>
        <taxon>Bacteria</taxon>
        <taxon>Pseudomonadati</taxon>
        <taxon>Acidobacteriota</taxon>
        <taxon>Terriglobia</taxon>
        <taxon>Terriglobales</taxon>
        <taxon>Acidobacteriaceae</taxon>
        <taxon>Terriglobus</taxon>
    </lineage>
</organism>
<name>E8V0Q4_TERSS</name>